<accession>A0A142JH74</accession>
<dbReference type="STRING" id="1796606.A2G96_06635"/>
<dbReference type="OrthoDB" id="982633at2"/>
<dbReference type="PANTHER" id="PTHR41247:SF1">
    <property type="entry name" value="HTH-TYPE TRANSCRIPTIONAL REPRESSOR YCNK"/>
    <property type="match status" value="1"/>
</dbReference>
<evidence type="ECO:0000313" key="2">
    <source>
        <dbReference type="Proteomes" id="UP000075238"/>
    </source>
</evidence>
<organism evidence="1 2">
    <name type="scientific">Cupriavidus nantongensis</name>
    <dbReference type="NCBI Taxonomy" id="1796606"/>
    <lineage>
        <taxon>Bacteria</taxon>
        <taxon>Pseudomonadati</taxon>
        <taxon>Pseudomonadota</taxon>
        <taxon>Betaproteobacteria</taxon>
        <taxon>Burkholderiales</taxon>
        <taxon>Burkholderiaceae</taxon>
        <taxon>Cupriavidus</taxon>
    </lineage>
</organism>
<reference evidence="1 2" key="1">
    <citation type="submission" date="2016-03" db="EMBL/GenBank/DDBJ databases">
        <title>Complete genome sequence of a novel chlorpyrifos degrading bacterium, Cupriavidus nantongensis sp. X1.</title>
        <authorList>
            <person name="Fang L."/>
        </authorList>
    </citation>
    <scope>NUCLEOTIDE SEQUENCE [LARGE SCALE GENOMIC DNA]</scope>
    <source>
        <strain evidence="1 2">X1</strain>
    </source>
</reference>
<gene>
    <name evidence="1" type="ORF">A2G96_06635</name>
</gene>
<proteinExistence type="predicted"/>
<dbReference type="SUPFAM" id="SSF160387">
    <property type="entry name" value="NosL/MerB-like"/>
    <property type="match status" value="1"/>
</dbReference>
<dbReference type="RefSeq" id="WP_062797897.1">
    <property type="nucleotide sequence ID" value="NZ_CP014844.1"/>
</dbReference>
<dbReference type="Proteomes" id="UP000075238">
    <property type="component" value="Chromosome 1"/>
</dbReference>
<dbReference type="PANTHER" id="PTHR41247">
    <property type="entry name" value="HTH-TYPE TRANSCRIPTIONAL REPRESSOR YCNK"/>
    <property type="match status" value="1"/>
</dbReference>
<keyword evidence="2" id="KW-1185">Reference proteome</keyword>
<dbReference type="AlphaFoldDB" id="A0A142JH74"/>
<name>A0A142JH74_9BURK</name>
<evidence type="ECO:0000313" key="1">
    <source>
        <dbReference type="EMBL" id="AMR77436.1"/>
    </source>
</evidence>
<dbReference type="EMBL" id="CP014844">
    <property type="protein sequence ID" value="AMR77436.1"/>
    <property type="molecule type" value="Genomic_DNA"/>
</dbReference>
<dbReference type="Gene3D" id="3.30.70.2050">
    <property type="match status" value="1"/>
</dbReference>
<dbReference type="Pfam" id="PF05573">
    <property type="entry name" value="NosL"/>
    <property type="match status" value="1"/>
</dbReference>
<protein>
    <submittedName>
        <fullName evidence="1">Nitrous oxide reductase accessory protein NosL</fullName>
    </submittedName>
</protein>
<sequence length="181" mass="19753">MCTPLCSQFSWHRRHLLLTLAGGAVLLAGCGREPEAPAQPQEFDAATACALDGMLLADYAGPKAQVFYAGEARPHWFCDPVEMFHALLRPEQLRPVRAAFVQDMARADWEQPRGHWFDATTGIYVAGSRRHGAMGPTLASFRTESDAAAFAARHGGKLLRYAEVTPELADLSGGAMHDSRM</sequence>
<dbReference type="InterPro" id="IPR008719">
    <property type="entry name" value="N2O_reductase_NosL"/>
</dbReference>
<dbReference type="Gene3D" id="3.30.70.2060">
    <property type="match status" value="1"/>
</dbReference>
<dbReference type="KEGG" id="cnan:A2G96_06635"/>